<dbReference type="RefSeq" id="WP_155909790.1">
    <property type="nucleotide sequence ID" value="NZ_KY349138.1"/>
</dbReference>
<geneLocation type="plasmid" evidence="2">
    <name>pCBMA213_2</name>
</geneLocation>
<accession>A0A1S6GKY6</accession>
<name>A0A1S6GKY6_9MYCO</name>
<sequence>MRILLAFFCMFAVMTVVIAAMAIELLITLLPYLILGAIVLAIVRLVRRRSASAAPAVTAPAPAPMARQAPVRPVAPRAVNQGGWVMVPMWFEPAGQPVHEIIDAEVIDGNIRRG</sequence>
<evidence type="ECO:0000256" key="1">
    <source>
        <dbReference type="SAM" id="Phobius"/>
    </source>
</evidence>
<organism evidence="2">
    <name type="scientific">Mycolicibacterium sp. CBMA 213</name>
    <dbReference type="NCBI Taxonomy" id="1968788"/>
    <lineage>
        <taxon>Bacteria</taxon>
        <taxon>Bacillati</taxon>
        <taxon>Actinomycetota</taxon>
        <taxon>Actinomycetes</taxon>
        <taxon>Mycobacteriales</taxon>
        <taxon>Mycobacteriaceae</taxon>
        <taxon>Mycolicibacterium</taxon>
    </lineage>
</organism>
<protein>
    <submittedName>
        <fullName evidence="2">Uncharacterized protein</fullName>
    </submittedName>
</protein>
<dbReference type="EMBL" id="KY349138">
    <property type="protein sequence ID" value="AQS22460.1"/>
    <property type="molecule type" value="Genomic_DNA"/>
</dbReference>
<gene>
    <name evidence="2" type="ORF">pCBMA213_2_00096</name>
</gene>
<keyword evidence="1" id="KW-1133">Transmembrane helix</keyword>
<reference evidence="2" key="1">
    <citation type="submission" date="2016-12" db="EMBL/GenBank/DDBJ databases">
        <title>Complete plasmid sequence carrying type IV-like and type VII secretion systems from an atypical mycobacteria strain.</title>
        <authorList>
            <person name="Morgado S."/>
            <person name="Marin M."/>
            <person name="Fonseca E."/>
            <person name="Freitas F."/>
            <person name="Vicente A.C."/>
        </authorList>
    </citation>
    <scope>NUCLEOTIDE SEQUENCE</scope>
    <source>
        <strain evidence="2">CBMA 213</strain>
        <plasmid evidence="2">pCBMA213_2</plasmid>
    </source>
</reference>
<proteinExistence type="predicted"/>
<dbReference type="AlphaFoldDB" id="A0A1S6GKY6"/>
<keyword evidence="1" id="KW-0812">Transmembrane</keyword>
<keyword evidence="2" id="KW-0614">Plasmid</keyword>
<feature type="transmembrane region" description="Helical" evidence="1">
    <location>
        <begin position="29"/>
        <end position="46"/>
    </location>
</feature>
<evidence type="ECO:0000313" key="2">
    <source>
        <dbReference type="EMBL" id="AQS22460.1"/>
    </source>
</evidence>
<keyword evidence="1" id="KW-0472">Membrane</keyword>